<reference evidence="2 3" key="1">
    <citation type="journal article" date="2016" name="Nat. Commun.">
        <title>Thousands of microbial genomes shed light on interconnected biogeochemical processes in an aquifer system.</title>
        <authorList>
            <person name="Anantharaman K."/>
            <person name="Brown C.T."/>
            <person name="Hug L.A."/>
            <person name="Sharon I."/>
            <person name="Castelle C.J."/>
            <person name="Probst A.J."/>
            <person name="Thomas B.C."/>
            <person name="Singh A."/>
            <person name="Wilkins M.J."/>
            <person name="Karaoz U."/>
            <person name="Brodie E.L."/>
            <person name="Williams K.H."/>
            <person name="Hubbard S.S."/>
            <person name="Banfield J.F."/>
        </authorList>
    </citation>
    <scope>NUCLEOTIDE SEQUENCE [LARGE SCALE GENOMIC DNA]</scope>
</reference>
<name>A0A1F7J4X2_9BACT</name>
<proteinExistence type="predicted"/>
<gene>
    <name evidence="2" type="ORF">A3B50_00590</name>
</gene>
<keyword evidence="1" id="KW-0472">Membrane</keyword>
<accession>A0A1F7J4X2</accession>
<dbReference type="Proteomes" id="UP000178558">
    <property type="component" value="Unassembled WGS sequence"/>
</dbReference>
<protein>
    <submittedName>
        <fullName evidence="2">Uncharacterized protein</fullName>
    </submittedName>
</protein>
<sequence>MSTYQKILLLILFAGLALLGLFFYRQEQIKVNEIKFKENQKELADCKYILNNKELFLEKVKNKLQEARIWHDLALKNPASPNELEGAKKFLDKTTGEFLIENLEYERSSEKCRNLLEGQKAPY</sequence>
<keyword evidence="1" id="KW-1133">Transmembrane helix</keyword>
<comment type="caution">
    <text evidence="2">The sequence shown here is derived from an EMBL/GenBank/DDBJ whole genome shotgun (WGS) entry which is preliminary data.</text>
</comment>
<dbReference type="AlphaFoldDB" id="A0A1F7J4X2"/>
<keyword evidence="1" id="KW-0812">Transmembrane</keyword>
<evidence type="ECO:0000313" key="2">
    <source>
        <dbReference type="EMBL" id="OGK50661.1"/>
    </source>
</evidence>
<organism evidence="2 3">
    <name type="scientific">Candidatus Roizmanbacteria bacterium RIFCSPLOWO2_01_FULL_40_42</name>
    <dbReference type="NCBI Taxonomy" id="1802066"/>
    <lineage>
        <taxon>Bacteria</taxon>
        <taxon>Candidatus Roizmaniibacteriota</taxon>
    </lineage>
</organism>
<feature type="transmembrane region" description="Helical" evidence="1">
    <location>
        <begin position="7"/>
        <end position="24"/>
    </location>
</feature>
<dbReference type="EMBL" id="MGAQ01000014">
    <property type="protein sequence ID" value="OGK50661.1"/>
    <property type="molecule type" value="Genomic_DNA"/>
</dbReference>
<evidence type="ECO:0000256" key="1">
    <source>
        <dbReference type="SAM" id="Phobius"/>
    </source>
</evidence>
<evidence type="ECO:0000313" key="3">
    <source>
        <dbReference type="Proteomes" id="UP000178558"/>
    </source>
</evidence>